<name>A0A9D4AYM5_9SAUR</name>
<evidence type="ECO:0000313" key="3">
    <source>
        <dbReference type="Proteomes" id="UP000827986"/>
    </source>
</evidence>
<dbReference type="EMBL" id="JAHDVG010000468">
    <property type="protein sequence ID" value="KAH1181392.1"/>
    <property type="molecule type" value="Genomic_DNA"/>
</dbReference>
<proteinExistence type="predicted"/>
<sequence length="112" mass="12699">MTYIGAVLIPFSRGQWCMQVRAHTDLLTPTPTHYEQIRDTLTFEEVETQIRNLLLKPISDLKRTGEQQGKMEGNCRKERTRNWRGGITEQGNKETALVKQGAQGKEGIAKGL</sequence>
<reference evidence="2" key="1">
    <citation type="submission" date="2021-09" db="EMBL/GenBank/DDBJ databases">
        <title>The genome of Mauremys mutica provides insights into the evolution of semi-aquatic lifestyle.</title>
        <authorList>
            <person name="Gong S."/>
            <person name="Gao Y."/>
        </authorList>
    </citation>
    <scope>NUCLEOTIDE SEQUENCE</scope>
    <source>
        <strain evidence="2">MM-2020</strain>
        <tissue evidence="2">Muscle</tissue>
    </source>
</reference>
<gene>
    <name evidence="2" type="ORF">KIL84_005118</name>
</gene>
<keyword evidence="3" id="KW-1185">Reference proteome</keyword>
<organism evidence="2 3">
    <name type="scientific">Mauremys mutica</name>
    <name type="common">yellowpond turtle</name>
    <dbReference type="NCBI Taxonomy" id="74926"/>
    <lineage>
        <taxon>Eukaryota</taxon>
        <taxon>Metazoa</taxon>
        <taxon>Chordata</taxon>
        <taxon>Craniata</taxon>
        <taxon>Vertebrata</taxon>
        <taxon>Euteleostomi</taxon>
        <taxon>Archelosauria</taxon>
        <taxon>Testudinata</taxon>
        <taxon>Testudines</taxon>
        <taxon>Cryptodira</taxon>
        <taxon>Durocryptodira</taxon>
        <taxon>Testudinoidea</taxon>
        <taxon>Geoemydidae</taxon>
        <taxon>Geoemydinae</taxon>
        <taxon>Mauremys</taxon>
    </lineage>
</organism>
<evidence type="ECO:0000313" key="2">
    <source>
        <dbReference type="EMBL" id="KAH1181392.1"/>
    </source>
</evidence>
<feature type="region of interest" description="Disordered" evidence="1">
    <location>
        <begin position="64"/>
        <end position="93"/>
    </location>
</feature>
<dbReference type="Proteomes" id="UP000827986">
    <property type="component" value="Unassembled WGS sequence"/>
</dbReference>
<protein>
    <submittedName>
        <fullName evidence="2">Uncharacterized protein</fullName>
    </submittedName>
</protein>
<dbReference type="AlphaFoldDB" id="A0A9D4AYM5"/>
<evidence type="ECO:0000256" key="1">
    <source>
        <dbReference type="SAM" id="MobiDB-lite"/>
    </source>
</evidence>
<comment type="caution">
    <text evidence="2">The sequence shown here is derived from an EMBL/GenBank/DDBJ whole genome shotgun (WGS) entry which is preliminary data.</text>
</comment>
<accession>A0A9D4AYM5</accession>